<protein>
    <submittedName>
        <fullName evidence="7">OmpA family protein</fullName>
    </submittedName>
</protein>
<evidence type="ECO:0000256" key="4">
    <source>
        <dbReference type="PROSITE-ProRule" id="PRU00473"/>
    </source>
</evidence>
<dbReference type="AlphaFoldDB" id="A0A3A8FPY4"/>
<dbReference type="GO" id="GO:0009279">
    <property type="term" value="C:cell outer membrane"/>
    <property type="evidence" value="ECO:0007669"/>
    <property type="project" value="UniProtKB-SubCell"/>
</dbReference>
<dbReference type="Gene3D" id="3.30.1330.60">
    <property type="entry name" value="OmpA-like domain"/>
    <property type="match status" value="1"/>
</dbReference>
<dbReference type="PROSITE" id="PS51123">
    <property type="entry name" value="OMPA_2"/>
    <property type="match status" value="1"/>
</dbReference>
<feature type="domain" description="OmpA-like" evidence="6">
    <location>
        <begin position="220"/>
        <end position="337"/>
    </location>
</feature>
<gene>
    <name evidence="7" type="ORF">D7V64_14360</name>
</gene>
<dbReference type="PANTHER" id="PTHR30329:SF21">
    <property type="entry name" value="LIPOPROTEIN YIAD-RELATED"/>
    <property type="match status" value="1"/>
</dbReference>
<proteinExistence type="predicted"/>
<name>A0A3A8FPY4_9GAMM</name>
<evidence type="ECO:0000256" key="5">
    <source>
        <dbReference type="SAM" id="SignalP"/>
    </source>
</evidence>
<comment type="caution">
    <text evidence="7">The sequence shown here is derived from an EMBL/GenBank/DDBJ whole genome shotgun (WGS) entry which is preliminary data.</text>
</comment>
<keyword evidence="5" id="KW-0732">Signal</keyword>
<comment type="subcellular location">
    <subcellularLocation>
        <location evidence="1">Cell outer membrane</location>
    </subcellularLocation>
</comment>
<reference evidence="7 8" key="1">
    <citation type="submission" date="2018-09" db="EMBL/GenBank/DDBJ databases">
        <title>The draft genome of Acinetobacter spp. strains.</title>
        <authorList>
            <person name="Qin J."/>
            <person name="Feng Y."/>
            <person name="Zong Z."/>
        </authorList>
    </citation>
    <scope>NUCLEOTIDE SEQUENCE [LARGE SCALE GENOMIC DNA]</scope>
    <source>
        <strain evidence="7 8">WCHAc060002</strain>
    </source>
</reference>
<evidence type="ECO:0000256" key="3">
    <source>
        <dbReference type="ARBA" id="ARBA00023237"/>
    </source>
</evidence>
<dbReference type="Proteomes" id="UP000281084">
    <property type="component" value="Unassembled WGS sequence"/>
</dbReference>
<dbReference type="CDD" id="cd07185">
    <property type="entry name" value="OmpA_C-like"/>
    <property type="match status" value="1"/>
</dbReference>
<keyword evidence="2 4" id="KW-0472">Membrane</keyword>
<feature type="signal peptide" evidence="5">
    <location>
        <begin position="1"/>
        <end position="22"/>
    </location>
</feature>
<evidence type="ECO:0000256" key="2">
    <source>
        <dbReference type="ARBA" id="ARBA00023136"/>
    </source>
</evidence>
<dbReference type="InterPro" id="IPR006664">
    <property type="entry name" value="OMP_bac"/>
</dbReference>
<dbReference type="PANTHER" id="PTHR30329">
    <property type="entry name" value="STATOR ELEMENT OF FLAGELLAR MOTOR COMPLEX"/>
    <property type="match status" value="1"/>
</dbReference>
<evidence type="ECO:0000313" key="8">
    <source>
        <dbReference type="Proteomes" id="UP000281084"/>
    </source>
</evidence>
<feature type="chain" id="PRO_5017448099" evidence="5">
    <location>
        <begin position="23"/>
        <end position="354"/>
    </location>
</feature>
<evidence type="ECO:0000256" key="1">
    <source>
        <dbReference type="ARBA" id="ARBA00004442"/>
    </source>
</evidence>
<dbReference type="PRINTS" id="PR01021">
    <property type="entry name" value="OMPADOMAIN"/>
</dbReference>
<dbReference type="SUPFAM" id="SSF103088">
    <property type="entry name" value="OmpA-like"/>
    <property type="match status" value="1"/>
</dbReference>
<sequence>MSVLKSKMMMLIGYLMTSGAIATEVEPYSKANAQQLKQSINERIATTTSAIERYQLAKAEAWLSYANHEYSERGFTSAGKEAYVQANQLVEPSNINLVTQIISPSQVMRRDLWWQIEYLKQRGALDAEPQALANAEVMLVWAAAEYCELGWRHAREHFISAERQLQKVIYALPEEKPHLNWSEAEVPELSALNGKGCHGVNPDVWPLKPKTSVEPEVIEAALPNVVVENIVHFAVDRAVLNAEGKGVLDRIASILAEYPDMSITLKGYTDSRASVAYNIALSQRRIDSVRDYLLEKGVNASRITAEAKGKVELQDDQHIEMAHAKSRRVVVYFNDTETNSITVQPQWRDLQIEH</sequence>
<dbReference type="EMBL" id="RAXZ01000027">
    <property type="protein sequence ID" value="RKG49047.1"/>
    <property type="molecule type" value="Genomic_DNA"/>
</dbReference>
<dbReference type="InterPro" id="IPR036737">
    <property type="entry name" value="OmpA-like_sf"/>
</dbReference>
<keyword evidence="3" id="KW-0998">Cell outer membrane</keyword>
<dbReference type="InterPro" id="IPR050330">
    <property type="entry name" value="Bact_OuterMem_StrucFunc"/>
</dbReference>
<accession>A0A3A8FPY4</accession>
<dbReference type="Pfam" id="PF00691">
    <property type="entry name" value="OmpA"/>
    <property type="match status" value="1"/>
</dbReference>
<dbReference type="RefSeq" id="WP_120368130.1">
    <property type="nucleotide sequence ID" value="NZ_RAXZ01000027.1"/>
</dbReference>
<evidence type="ECO:0000313" key="7">
    <source>
        <dbReference type="EMBL" id="RKG49047.1"/>
    </source>
</evidence>
<evidence type="ECO:0000259" key="6">
    <source>
        <dbReference type="PROSITE" id="PS51123"/>
    </source>
</evidence>
<organism evidence="7 8">
    <name type="scientific">Acinetobacter cumulans</name>
    <dbReference type="NCBI Taxonomy" id="2136182"/>
    <lineage>
        <taxon>Bacteria</taxon>
        <taxon>Pseudomonadati</taxon>
        <taxon>Pseudomonadota</taxon>
        <taxon>Gammaproteobacteria</taxon>
        <taxon>Moraxellales</taxon>
        <taxon>Moraxellaceae</taxon>
        <taxon>Acinetobacter</taxon>
    </lineage>
</organism>
<dbReference type="InterPro" id="IPR006665">
    <property type="entry name" value="OmpA-like"/>
</dbReference>